<name>A0A9E9LYJ1_9BURK</name>
<organism evidence="2 3">
    <name type="scientific">Oxalobacter vibrioformis</name>
    <dbReference type="NCBI Taxonomy" id="933080"/>
    <lineage>
        <taxon>Bacteria</taxon>
        <taxon>Pseudomonadati</taxon>
        <taxon>Pseudomonadota</taxon>
        <taxon>Betaproteobacteria</taxon>
        <taxon>Burkholderiales</taxon>
        <taxon>Oxalobacteraceae</taxon>
        <taxon>Oxalobacter</taxon>
    </lineage>
</organism>
<dbReference type="AlphaFoldDB" id="A0A9E9LYJ1"/>
<proteinExistence type="predicted"/>
<evidence type="ECO:0000313" key="3">
    <source>
        <dbReference type="Proteomes" id="UP001156215"/>
    </source>
</evidence>
<accession>A0A9E9LYJ1</accession>
<gene>
    <name evidence="2" type="ORF">NB640_03770</name>
</gene>
<dbReference type="KEGG" id="ovb:NB640_03770"/>
<feature type="region of interest" description="Disordered" evidence="1">
    <location>
        <begin position="115"/>
        <end position="153"/>
    </location>
</feature>
<protein>
    <submittedName>
        <fullName evidence="2">Uncharacterized protein</fullName>
    </submittedName>
</protein>
<feature type="compositionally biased region" description="Polar residues" evidence="1">
    <location>
        <begin position="115"/>
        <end position="128"/>
    </location>
</feature>
<evidence type="ECO:0000313" key="2">
    <source>
        <dbReference type="EMBL" id="WAW10781.1"/>
    </source>
</evidence>
<sequence length="506" mass="55588">MFSKNRNDLLSWEDYDETPAGRAFLKMPELWEDGTYPQKPEAPAVTPVPEAPIIQSVAFKPSATPNPFKQTFVDPFKAGTGTSSGFDYGVPTSASNLNDPLDQLMDAFKIQQAVTEQRQSNLKDSPLNSAAYKPAQPTPAAVTSPVSSQPVITPEAAPAPFKKAETSPSQYPYEAVGELLQAASDKARIEVAEPVARKVVNAVKNKQPVNSAELDSVENAGKVTRAVTKAVGDTYTKDNYIKATDAIHQGKTEANETAYSNPVNIEDVMSAVHGGDTWQHGDTMANSNSTAHNGFEKSLREIRISLQEVRLMGNKLIDPNGKYLDTKGLQQWINSERRYLKNIDLPEIMDFTKLDWKKDPDKFIEMGGRYFRESFLGSHLFSYGVEAIKGPGGAVPNQFFGTVVGMAKFYNKSDDMVGSILGEGALATADIGWDKYVNLLSSHLPTLSRQALLFANSVMSKEVKAKMFNLMTADYRQRTEQTELQEANTTGRLVNVVPKGTLDRIE</sequence>
<dbReference type="Proteomes" id="UP001156215">
    <property type="component" value="Chromosome"/>
</dbReference>
<dbReference type="RefSeq" id="WP_269309834.1">
    <property type="nucleotide sequence ID" value="NZ_CP098242.1"/>
</dbReference>
<reference evidence="2" key="1">
    <citation type="journal article" date="2022" name="Front. Microbiol.">
        <title>New perspectives on an old grouping: The genomic and phenotypic variability of Oxalobacter formigenes and the implications for calcium oxalate stone prevention.</title>
        <authorList>
            <person name="Chmiel J.A."/>
            <person name="Carr C."/>
            <person name="Stuivenberg G.A."/>
            <person name="Venema R."/>
            <person name="Chanyi R.M."/>
            <person name="Al K.F."/>
            <person name="Giguere D."/>
            <person name="Say H."/>
            <person name="Akouris P.P."/>
            <person name="Dominguez Romero S.A."/>
            <person name="Kwong A."/>
            <person name="Tai V."/>
            <person name="Koval S.F."/>
            <person name="Razvi H."/>
            <person name="Bjazevic J."/>
            <person name="Burton J.P."/>
        </authorList>
    </citation>
    <scope>NUCLEOTIDE SEQUENCE</scope>
    <source>
        <strain evidence="2">WoOx3</strain>
    </source>
</reference>
<dbReference type="EMBL" id="CP098242">
    <property type="protein sequence ID" value="WAW10781.1"/>
    <property type="molecule type" value="Genomic_DNA"/>
</dbReference>
<evidence type="ECO:0000256" key="1">
    <source>
        <dbReference type="SAM" id="MobiDB-lite"/>
    </source>
</evidence>
<keyword evidence="3" id="KW-1185">Reference proteome</keyword>